<dbReference type="STRING" id="999415.HMPREF9943_00853"/>
<dbReference type="eggNOG" id="ENOG5033H2T">
    <property type="taxonomic scope" value="Bacteria"/>
</dbReference>
<dbReference type="SUPFAM" id="SSF158622">
    <property type="entry name" value="YheA/YmcA-like"/>
    <property type="match status" value="1"/>
</dbReference>
<name>M2Q3G5_9FIRM</name>
<dbReference type="BioCyc" id="ECAT999415-HMP:GTTI-876-MONOMER"/>
<gene>
    <name evidence="1" type="ORF">HMPREF9943_00853</name>
</gene>
<dbReference type="EMBL" id="AGEJ01000013">
    <property type="protein sequence ID" value="EMD16811.1"/>
    <property type="molecule type" value="Genomic_DNA"/>
</dbReference>
<evidence type="ECO:0008006" key="3">
    <source>
        <dbReference type="Google" id="ProtNLM"/>
    </source>
</evidence>
<keyword evidence="2" id="KW-1185">Reference proteome</keyword>
<reference evidence="1 2" key="1">
    <citation type="submission" date="2013-02" db="EMBL/GenBank/DDBJ databases">
        <title>The Genome Sequence of Lactobacillus catenaformis F0143.</title>
        <authorList>
            <consortium name="The Broad Institute Genome Sequencing Platform"/>
            <person name="Earl A."/>
            <person name="Ward D."/>
            <person name="Feldgarden M."/>
            <person name="Gevers D."/>
            <person name="Izard J."/>
            <person name="Blanton J.M."/>
            <person name="Mathney J."/>
            <person name="Dewhirst F.E."/>
            <person name="Young S.K."/>
            <person name="Zeng Q."/>
            <person name="Gargeya S."/>
            <person name="Fitzgerald M."/>
            <person name="Haas B."/>
            <person name="Abouelleil A."/>
            <person name="Alvarado L."/>
            <person name="Arachchi H.M."/>
            <person name="Berlin A."/>
            <person name="Chapman S.B."/>
            <person name="Gearin G."/>
            <person name="Goldberg J."/>
            <person name="Griggs A."/>
            <person name="Gujja S."/>
            <person name="Hansen M."/>
            <person name="Heiman D."/>
            <person name="Howarth C."/>
            <person name="Larimer J."/>
            <person name="Lui A."/>
            <person name="MacDonald P.J.P."/>
            <person name="McCowen C."/>
            <person name="Montmayeur A."/>
            <person name="Murphy C."/>
            <person name="Neiman D."/>
            <person name="Pearson M."/>
            <person name="Priest M."/>
            <person name="Roberts A."/>
            <person name="Saif S."/>
            <person name="Shea T."/>
            <person name="Sisk P."/>
            <person name="Stolte C."/>
            <person name="Sykes S."/>
            <person name="Wortman J."/>
            <person name="Nusbaum C."/>
            <person name="Birren B."/>
        </authorList>
    </citation>
    <scope>NUCLEOTIDE SEQUENCE [LARGE SCALE GENOMIC DNA]</scope>
    <source>
        <strain evidence="1 2">OT 569</strain>
    </source>
</reference>
<accession>M2Q3G5</accession>
<dbReference type="Gene3D" id="1.20.1500.10">
    <property type="entry name" value="YheA/YmcA-like"/>
    <property type="match status" value="1"/>
</dbReference>
<organism evidence="1 2">
    <name type="scientific">Eggerthia catenaformis OT 569 = DSM 20559</name>
    <dbReference type="NCBI Taxonomy" id="999415"/>
    <lineage>
        <taxon>Bacteria</taxon>
        <taxon>Bacillati</taxon>
        <taxon>Bacillota</taxon>
        <taxon>Erysipelotrichia</taxon>
        <taxon>Erysipelotrichales</taxon>
        <taxon>Coprobacillaceae</taxon>
        <taxon>Eggerthia</taxon>
    </lineage>
</organism>
<evidence type="ECO:0000313" key="1">
    <source>
        <dbReference type="EMBL" id="EMD16811.1"/>
    </source>
</evidence>
<comment type="caution">
    <text evidence="1">The sequence shown here is derived from an EMBL/GenBank/DDBJ whole genome shotgun (WGS) entry which is preliminary data.</text>
</comment>
<dbReference type="Proteomes" id="UP000011758">
    <property type="component" value="Unassembled WGS sequence"/>
</dbReference>
<protein>
    <recommendedName>
        <fullName evidence="3">Control of competence regulator ComK, YlbF/YmcA</fullName>
    </recommendedName>
</protein>
<evidence type="ECO:0000313" key="2">
    <source>
        <dbReference type="Proteomes" id="UP000011758"/>
    </source>
</evidence>
<dbReference type="Pfam" id="PF06133">
    <property type="entry name" value="Com_YlbF"/>
    <property type="match status" value="1"/>
</dbReference>
<proteinExistence type="predicted"/>
<dbReference type="InterPro" id="IPR010368">
    <property type="entry name" value="Com_YlbF"/>
</dbReference>
<dbReference type="InterPro" id="IPR023378">
    <property type="entry name" value="YheA/YmcA-like_dom_sf"/>
</dbReference>
<dbReference type="AlphaFoldDB" id="M2Q3G5"/>
<sequence length="128" mass="15443">MNMDYDLLEQLIESIKQEQCYQDFMKAKRDIDSKQNILLLISRIKEKEQQYQEMMKYKNYISLDDLKEEIRNLKISLYSYNEVIVYNSCLKILNNRLDEISNILFNGVSDELVTSRIGKIYESYFRKV</sequence>